<keyword evidence="1" id="KW-0732">Signal</keyword>
<dbReference type="Pfam" id="PF03640">
    <property type="entry name" value="Lipoprotein_15"/>
    <property type="match status" value="2"/>
</dbReference>
<feature type="chain" id="PRO_5041292961" description="Lipoprotein" evidence="1">
    <location>
        <begin position="24"/>
        <end position="270"/>
    </location>
</feature>
<feature type="signal peptide" evidence="1">
    <location>
        <begin position="1"/>
        <end position="23"/>
    </location>
</feature>
<gene>
    <name evidence="2" type="ORF">K4G66_16775</name>
</gene>
<protein>
    <recommendedName>
        <fullName evidence="3">Lipoprotein</fullName>
    </recommendedName>
</protein>
<dbReference type="AlphaFoldDB" id="A0AA49GKU4"/>
<dbReference type="PROSITE" id="PS51257">
    <property type="entry name" value="PROKAR_LIPOPROTEIN"/>
    <property type="match status" value="1"/>
</dbReference>
<dbReference type="PANTHER" id="PTHR39335:SF1">
    <property type="entry name" value="BLL4220 PROTEIN"/>
    <property type="match status" value="1"/>
</dbReference>
<reference evidence="2" key="1">
    <citation type="journal article" date="2023" name="Comput. Struct. Biotechnol. J.">
        <title>Discovery of a novel marine Bacteroidetes with a rich repertoire of carbohydrate-active enzymes.</title>
        <authorList>
            <person name="Chen B."/>
            <person name="Liu G."/>
            <person name="Chen Q."/>
            <person name="Wang H."/>
            <person name="Liu L."/>
            <person name="Tang K."/>
        </authorList>
    </citation>
    <scope>NUCLEOTIDE SEQUENCE</scope>
    <source>
        <strain evidence="2">TK19036</strain>
    </source>
</reference>
<organism evidence="2">
    <name type="scientific">Roseihalotalea indica</name>
    <dbReference type="NCBI Taxonomy" id="2867963"/>
    <lineage>
        <taxon>Bacteria</taxon>
        <taxon>Pseudomonadati</taxon>
        <taxon>Bacteroidota</taxon>
        <taxon>Cytophagia</taxon>
        <taxon>Cytophagales</taxon>
        <taxon>Catalimonadaceae</taxon>
        <taxon>Roseihalotalea</taxon>
    </lineage>
</organism>
<accession>A0AA49GKU4</accession>
<sequence length="270" mass="29313">MNNYRKYFSLIGLVLFAFTLFTACEEDDSPGEEAKRKVQVASNSAFGSILVNQENQSLYFFAGDVTGVSNCNGGCADVWPPLIGEVYELEFGSGLNNANFSTITREDGQKQITFKGWPLYYFSPEGDGVQEAPGEVLGDGRGGVFHVAKPDYTVLVGRQSVTEGQEAVVYLVDDRGVSLYRSINDGENVSNCADGCAEVWPPFKASENWVIPSSLSAVDFSSFSREDGLGPQLSYQGSPLYYFTPDEEIRGNVLGQGGAGETFFVVEPAQ</sequence>
<evidence type="ECO:0000313" key="2">
    <source>
        <dbReference type="EMBL" id="WKN34036.1"/>
    </source>
</evidence>
<dbReference type="EMBL" id="CP120682">
    <property type="protein sequence ID" value="WKN34036.1"/>
    <property type="molecule type" value="Genomic_DNA"/>
</dbReference>
<dbReference type="PANTHER" id="PTHR39335">
    <property type="entry name" value="BLL4220 PROTEIN"/>
    <property type="match status" value="1"/>
</dbReference>
<evidence type="ECO:0000256" key="1">
    <source>
        <dbReference type="SAM" id="SignalP"/>
    </source>
</evidence>
<evidence type="ECO:0008006" key="3">
    <source>
        <dbReference type="Google" id="ProtNLM"/>
    </source>
</evidence>
<dbReference type="GO" id="GO:0043448">
    <property type="term" value="P:alkane catabolic process"/>
    <property type="evidence" value="ECO:0007669"/>
    <property type="project" value="TreeGrafter"/>
</dbReference>
<proteinExistence type="predicted"/>
<dbReference type="InterPro" id="IPR005297">
    <property type="entry name" value="Lipoprotein_repeat"/>
</dbReference>
<name>A0AA49GKU4_9BACT</name>
<reference evidence="2" key="2">
    <citation type="journal article" date="2024" name="Antonie Van Leeuwenhoek">
        <title>Roseihalotalea indica gen. nov., sp. nov., a halophilic Bacteroidetes from mesopelagic Southwest Indian Ocean with higher carbohydrate metabolic potential.</title>
        <authorList>
            <person name="Chen B."/>
            <person name="Zhang M."/>
            <person name="Lin D."/>
            <person name="Ye J."/>
            <person name="Tang K."/>
        </authorList>
    </citation>
    <scope>NUCLEOTIDE SEQUENCE</scope>
    <source>
        <strain evidence="2">TK19036</strain>
    </source>
</reference>